<evidence type="ECO:0000256" key="1">
    <source>
        <dbReference type="SAM" id="MobiDB-lite"/>
    </source>
</evidence>
<dbReference type="RefSeq" id="WP_262688686.1">
    <property type="nucleotide sequence ID" value="NZ_JAOQIO010000124.1"/>
</dbReference>
<gene>
    <name evidence="2" type="ORF">OB236_38360</name>
</gene>
<sequence>MLATLKFSKSSMRVQDFKLSDAGTHPNKAPFKCALFATDVPSDGPPGGAGGKKIRISSGVCDKNLHTFVGMALNIDYVNGMTDHDPRFKVAVIEKAYRSMDGNAWVEGYIYAKDFPDVVATIRYYNGLAAEHNWSEYQFGASLEMEAAVQDAEDGVLEVLEFCGTGAAILFAEAAAYKTTSFAAKNNKPKEVDVAMTPEQIKAMQDSMEALSKGMATITASVQTVVSEVGAIKTDLESVKAAKVDTEKKTTEETIAAELKAAQEKTAAVEKELADLKASKSNTPNEPVRKTLSASQLLSKHGGTSAEDATDIHTFCAAVDRLNLPPGDSLKLKMQARAELGAKENV</sequence>
<dbReference type="Proteomes" id="UP001652445">
    <property type="component" value="Unassembled WGS sequence"/>
</dbReference>
<reference evidence="2 3" key="1">
    <citation type="submission" date="2022-09" db="EMBL/GenBank/DDBJ databases">
        <authorList>
            <person name="Han X.L."/>
            <person name="Wang Q."/>
            <person name="Lu T."/>
        </authorList>
    </citation>
    <scope>NUCLEOTIDE SEQUENCE [LARGE SCALE GENOMIC DNA]</scope>
    <source>
        <strain evidence="2 3">WQ 127069</strain>
    </source>
</reference>
<organism evidence="2 3">
    <name type="scientific">Paenibacillus baimaensis</name>
    <dbReference type="NCBI Taxonomy" id="2982185"/>
    <lineage>
        <taxon>Bacteria</taxon>
        <taxon>Bacillati</taxon>
        <taxon>Bacillota</taxon>
        <taxon>Bacilli</taxon>
        <taxon>Bacillales</taxon>
        <taxon>Paenibacillaceae</taxon>
        <taxon>Paenibacillus</taxon>
    </lineage>
</organism>
<name>A0ABT2UTL6_9BACL</name>
<comment type="caution">
    <text evidence="2">The sequence shown here is derived from an EMBL/GenBank/DDBJ whole genome shotgun (WGS) entry which is preliminary data.</text>
</comment>
<proteinExistence type="predicted"/>
<evidence type="ECO:0000313" key="2">
    <source>
        <dbReference type="EMBL" id="MCU6798005.1"/>
    </source>
</evidence>
<dbReference type="EMBL" id="JAOQIO010000124">
    <property type="protein sequence ID" value="MCU6798005.1"/>
    <property type="molecule type" value="Genomic_DNA"/>
</dbReference>
<protein>
    <submittedName>
        <fullName evidence="2">3-oxoacyl-ACP reductase</fullName>
    </submittedName>
</protein>
<evidence type="ECO:0000313" key="3">
    <source>
        <dbReference type="Proteomes" id="UP001652445"/>
    </source>
</evidence>
<feature type="region of interest" description="Disordered" evidence="1">
    <location>
        <begin position="276"/>
        <end position="306"/>
    </location>
</feature>
<accession>A0ABT2UTL6</accession>
<keyword evidence="3" id="KW-1185">Reference proteome</keyword>